<dbReference type="GO" id="GO:0005737">
    <property type="term" value="C:cytoplasm"/>
    <property type="evidence" value="ECO:0007669"/>
    <property type="project" value="TreeGrafter"/>
</dbReference>
<evidence type="ECO:0000256" key="3">
    <source>
        <dbReference type="ARBA" id="ARBA00022771"/>
    </source>
</evidence>
<dbReference type="SMART" id="SM00271">
    <property type="entry name" value="DnaJ"/>
    <property type="match status" value="1"/>
</dbReference>
<evidence type="ECO:0000256" key="4">
    <source>
        <dbReference type="ARBA" id="ARBA00022833"/>
    </source>
</evidence>
<accession>A0A2M8QFY9</accession>
<dbReference type="PANTHER" id="PTHR43096">
    <property type="entry name" value="DNAJ HOMOLOG 1, MITOCHONDRIAL-RELATED"/>
    <property type="match status" value="1"/>
</dbReference>
<dbReference type="Proteomes" id="UP000230790">
    <property type="component" value="Unassembled WGS sequence"/>
</dbReference>
<dbReference type="PANTHER" id="PTHR43096:SF52">
    <property type="entry name" value="DNAJ HOMOLOG 1, MITOCHONDRIAL-RELATED"/>
    <property type="match status" value="1"/>
</dbReference>
<keyword evidence="2" id="KW-0677">Repeat</keyword>
<dbReference type="PROSITE" id="PS50076">
    <property type="entry name" value="DNAJ_2"/>
    <property type="match status" value="1"/>
</dbReference>
<comment type="caution">
    <text evidence="7">The sequence shown here is derived from an EMBL/GenBank/DDBJ whole genome shotgun (WGS) entry which is preliminary data.</text>
</comment>
<sequence>MEYKDYYKTLGVDRNADQETIKKAFRKLARQYHPDANKGDKKAEEKFKEINEAYEVLSDPEKRKLYDRMGTSYREYQRAGGNPRDYDWSQWANSGDFPFGFGQGARRVYEQDIDLGEFIRQIFSGGQTVSQPRDFQQGVEITLEEAYHGTTRLVQTPGQPDIEVKIPPGVKTGSRVRVRGHGGKNARGQAGDLYLVIEVKPHPTYERKDDDLYRDMPVDAFTAMLGGEAQVDTLAGPIAVKVPPGTSSGKLIRVRGRGMPKLNKPGEYGDLYLRVSVTVPTDLTDAEREQLAKIARRRAGR</sequence>
<dbReference type="CDD" id="cd10747">
    <property type="entry name" value="DnaJ_C"/>
    <property type="match status" value="1"/>
</dbReference>
<feature type="domain" description="J" evidence="6">
    <location>
        <begin position="5"/>
        <end position="70"/>
    </location>
</feature>
<dbReference type="SUPFAM" id="SSF46565">
    <property type="entry name" value="Chaperone J-domain"/>
    <property type="match status" value="1"/>
</dbReference>
<proteinExistence type="predicted"/>
<keyword evidence="3" id="KW-0863">Zinc-finger</keyword>
<dbReference type="Pfam" id="PF01556">
    <property type="entry name" value="DnaJ_C"/>
    <property type="match status" value="1"/>
</dbReference>
<dbReference type="CDD" id="cd06257">
    <property type="entry name" value="DnaJ"/>
    <property type="match status" value="1"/>
</dbReference>
<evidence type="ECO:0000259" key="6">
    <source>
        <dbReference type="PROSITE" id="PS50076"/>
    </source>
</evidence>
<keyword evidence="1" id="KW-0479">Metal-binding</keyword>
<dbReference type="InterPro" id="IPR002939">
    <property type="entry name" value="DnaJ_C"/>
</dbReference>
<dbReference type="Gene3D" id="1.10.287.110">
    <property type="entry name" value="DnaJ domain"/>
    <property type="match status" value="1"/>
</dbReference>
<dbReference type="Gene3D" id="2.60.260.20">
    <property type="entry name" value="Urease metallochaperone UreE, N-terminal domain"/>
    <property type="match status" value="2"/>
</dbReference>
<evidence type="ECO:0000313" key="8">
    <source>
        <dbReference type="Proteomes" id="UP000230790"/>
    </source>
</evidence>
<dbReference type="InterPro" id="IPR008971">
    <property type="entry name" value="HSP40/DnaJ_pept-bd"/>
</dbReference>
<dbReference type="Pfam" id="PF00226">
    <property type="entry name" value="DnaJ"/>
    <property type="match status" value="1"/>
</dbReference>
<keyword evidence="4" id="KW-0862">Zinc</keyword>
<dbReference type="FunFam" id="2.60.260.20:FF:000005">
    <property type="entry name" value="Chaperone protein dnaJ 1, mitochondrial"/>
    <property type="match status" value="1"/>
</dbReference>
<keyword evidence="5" id="KW-0143">Chaperone</keyword>
<evidence type="ECO:0000313" key="7">
    <source>
        <dbReference type="EMBL" id="PJF48730.1"/>
    </source>
</evidence>
<organism evidence="7 8">
    <name type="scientific">Candidatus Thermofonsia Clade 3 bacterium</name>
    <dbReference type="NCBI Taxonomy" id="2364212"/>
    <lineage>
        <taxon>Bacteria</taxon>
        <taxon>Bacillati</taxon>
        <taxon>Chloroflexota</taxon>
        <taxon>Candidatus Thermofontia</taxon>
        <taxon>Candidatus Thermofonsia Clade 3</taxon>
    </lineage>
</organism>
<evidence type="ECO:0000256" key="5">
    <source>
        <dbReference type="ARBA" id="ARBA00023186"/>
    </source>
</evidence>
<dbReference type="GO" id="GO:0051082">
    <property type="term" value="F:unfolded protein binding"/>
    <property type="evidence" value="ECO:0007669"/>
    <property type="project" value="InterPro"/>
</dbReference>
<dbReference type="InterPro" id="IPR036869">
    <property type="entry name" value="J_dom_sf"/>
</dbReference>
<gene>
    <name evidence="7" type="ORF">CUN48_01925</name>
</gene>
<name>A0A2M8QFY9_9CHLR</name>
<dbReference type="EMBL" id="PGTN01000007">
    <property type="protein sequence ID" value="PJF48730.1"/>
    <property type="molecule type" value="Genomic_DNA"/>
</dbReference>
<protein>
    <submittedName>
        <fullName evidence="7">Molecular chaperone DnaJ</fullName>
    </submittedName>
</protein>
<dbReference type="PROSITE" id="PS00636">
    <property type="entry name" value="DNAJ_1"/>
    <property type="match status" value="1"/>
</dbReference>
<dbReference type="AlphaFoldDB" id="A0A2M8QFY9"/>
<evidence type="ECO:0000256" key="2">
    <source>
        <dbReference type="ARBA" id="ARBA00022737"/>
    </source>
</evidence>
<dbReference type="PRINTS" id="PR00625">
    <property type="entry name" value="JDOMAIN"/>
</dbReference>
<evidence type="ECO:0000256" key="1">
    <source>
        <dbReference type="ARBA" id="ARBA00022723"/>
    </source>
</evidence>
<dbReference type="InterPro" id="IPR018253">
    <property type="entry name" value="DnaJ_domain_CS"/>
</dbReference>
<dbReference type="GO" id="GO:0008270">
    <property type="term" value="F:zinc ion binding"/>
    <property type="evidence" value="ECO:0007669"/>
    <property type="project" value="UniProtKB-KW"/>
</dbReference>
<dbReference type="InterPro" id="IPR001623">
    <property type="entry name" value="DnaJ_domain"/>
</dbReference>
<dbReference type="GO" id="GO:0042026">
    <property type="term" value="P:protein refolding"/>
    <property type="evidence" value="ECO:0007669"/>
    <property type="project" value="TreeGrafter"/>
</dbReference>
<dbReference type="SUPFAM" id="SSF49493">
    <property type="entry name" value="HSP40/DnaJ peptide-binding domain"/>
    <property type="match status" value="2"/>
</dbReference>
<reference evidence="7 8" key="1">
    <citation type="submission" date="2017-11" db="EMBL/GenBank/DDBJ databases">
        <title>Evolution of Phototrophy in the Chloroflexi Phylum Driven by Horizontal Gene Transfer.</title>
        <authorList>
            <person name="Ward L.M."/>
            <person name="Hemp J."/>
            <person name="Shih P.M."/>
            <person name="Mcglynn S.E."/>
            <person name="Fischer W."/>
        </authorList>
    </citation>
    <scope>NUCLEOTIDE SEQUENCE [LARGE SCALE GENOMIC DNA]</scope>
    <source>
        <strain evidence="7">JP3_7</strain>
    </source>
</reference>